<accession>A0A928KP21</accession>
<proteinExistence type="predicted"/>
<comment type="caution">
    <text evidence="1">The sequence shown here is derived from an EMBL/GenBank/DDBJ whole genome shotgun (WGS) entry which is preliminary data.</text>
</comment>
<dbReference type="Proteomes" id="UP000754750">
    <property type="component" value="Unassembled WGS sequence"/>
</dbReference>
<name>A0A928KP21_9FIRM</name>
<dbReference type="EMBL" id="SVNY01000001">
    <property type="protein sequence ID" value="MBE6832147.1"/>
    <property type="molecule type" value="Genomic_DNA"/>
</dbReference>
<organism evidence="1 2">
    <name type="scientific">Faecalispora sporosphaeroides</name>
    <dbReference type="NCBI Taxonomy" id="1549"/>
    <lineage>
        <taxon>Bacteria</taxon>
        <taxon>Bacillati</taxon>
        <taxon>Bacillota</taxon>
        <taxon>Clostridia</taxon>
        <taxon>Eubacteriales</taxon>
        <taxon>Oscillospiraceae</taxon>
        <taxon>Faecalispora</taxon>
    </lineage>
</organism>
<evidence type="ECO:0000313" key="1">
    <source>
        <dbReference type="EMBL" id="MBE6832147.1"/>
    </source>
</evidence>
<evidence type="ECO:0000313" key="2">
    <source>
        <dbReference type="Proteomes" id="UP000754750"/>
    </source>
</evidence>
<sequence length="67" mass="7708">MLTKEELERKLTQVSHNDLIELCIVPAQKDGAEYHPAFLHLGFIHNGQYYDLESIDAYFNQEGIKTA</sequence>
<protein>
    <submittedName>
        <fullName evidence="1">Uncharacterized protein</fullName>
    </submittedName>
</protein>
<gene>
    <name evidence="1" type="ORF">E7512_00945</name>
</gene>
<reference evidence="1" key="1">
    <citation type="submission" date="2019-04" db="EMBL/GenBank/DDBJ databases">
        <title>Evolution of Biomass-Degrading Anaerobic Consortia Revealed by Metagenomics.</title>
        <authorList>
            <person name="Peng X."/>
        </authorList>
    </citation>
    <scope>NUCLEOTIDE SEQUENCE</scope>
    <source>
        <strain evidence="1">SIG551</strain>
    </source>
</reference>
<dbReference type="AlphaFoldDB" id="A0A928KP21"/>